<evidence type="ECO:0000256" key="5">
    <source>
        <dbReference type="ARBA" id="ARBA00022691"/>
    </source>
</evidence>
<dbReference type="PIRSF" id="PIRSF000398">
    <property type="entry name" value="M_m6A_EcoRV"/>
    <property type="match status" value="1"/>
</dbReference>
<proteinExistence type="inferred from homology"/>
<dbReference type="EC" id="2.1.1.72" evidence="2 7"/>
<keyword evidence="5 7" id="KW-0949">S-adenosyl-L-methionine</keyword>
<comment type="catalytic activity">
    <reaction evidence="6 7">
        <text>a 2'-deoxyadenosine in DNA + S-adenosyl-L-methionine = an N(6)-methyl-2'-deoxyadenosine in DNA + S-adenosyl-L-homocysteine + H(+)</text>
        <dbReference type="Rhea" id="RHEA:15197"/>
        <dbReference type="Rhea" id="RHEA-COMP:12418"/>
        <dbReference type="Rhea" id="RHEA-COMP:12419"/>
        <dbReference type="ChEBI" id="CHEBI:15378"/>
        <dbReference type="ChEBI" id="CHEBI:57856"/>
        <dbReference type="ChEBI" id="CHEBI:59789"/>
        <dbReference type="ChEBI" id="CHEBI:90615"/>
        <dbReference type="ChEBI" id="CHEBI:90616"/>
        <dbReference type="EC" id="2.1.1.72"/>
    </reaction>
</comment>
<evidence type="ECO:0000256" key="4">
    <source>
        <dbReference type="ARBA" id="ARBA00022679"/>
    </source>
</evidence>
<accession>A0ABQ1E2I5</accession>
<evidence type="ECO:0000313" key="9">
    <source>
        <dbReference type="Proteomes" id="UP000620147"/>
    </source>
</evidence>
<evidence type="ECO:0000313" key="8">
    <source>
        <dbReference type="EMBL" id="GFO89179.1"/>
    </source>
</evidence>
<dbReference type="InterPro" id="IPR012327">
    <property type="entry name" value="MeTrfase_D12"/>
</dbReference>
<evidence type="ECO:0000256" key="6">
    <source>
        <dbReference type="ARBA" id="ARBA00047942"/>
    </source>
</evidence>
<evidence type="ECO:0000256" key="2">
    <source>
        <dbReference type="ARBA" id="ARBA00011900"/>
    </source>
</evidence>
<dbReference type="InterPro" id="IPR029063">
    <property type="entry name" value="SAM-dependent_MTases_sf"/>
</dbReference>
<sequence length="286" mass="33547">MKPIIKYRGGKSKEIPQILPYIPQFTGRYIEPFFGGGALFFYLEPHNAIINDINSNLITFYKDVKCNYPQIKEELSEIETIYKKNRSAFDKIKALKPNDRVDDANEELYYKIRDMYNGLSDRSFSFGTIYYFINKTAYSGMIRYNSNGHFNVPYGRYKNFNTSLLTEAHHNLLENTEIFNRSYEDIFAIAEENDFIFLDPPYDCVFSDYGNKNMKDGFGEERHRKLAEDFRNLNCKALMVIGKTQLTEELYGDLVVAEYEKSYAVNIRNRFKSESQHILVANYGRK</sequence>
<dbReference type="Pfam" id="PF02086">
    <property type="entry name" value="MethyltransfD12"/>
    <property type="match status" value="1"/>
</dbReference>
<dbReference type="InterPro" id="IPR002052">
    <property type="entry name" value="DNA_methylase_N6_adenine_CS"/>
</dbReference>
<dbReference type="GO" id="GO:0032259">
    <property type="term" value="P:methylation"/>
    <property type="evidence" value="ECO:0007669"/>
    <property type="project" value="UniProtKB-KW"/>
</dbReference>
<dbReference type="PRINTS" id="PR00505">
    <property type="entry name" value="D12N6MTFRASE"/>
</dbReference>
<dbReference type="Proteomes" id="UP000620147">
    <property type="component" value="Unassembled WGS sequence"/>
</dbReference>
<dbReference type="InterPro" id="IPR012263">
    <property type="entry name" value="M_m6A_EcoRV"/>
</dbReference>
<keyword evidence="4 7" id="KW-0808">Transferase</keyword>
<dbReference type="Gene3D" id="3.40.50.150">
    <property type="entry name" value="Vaccinia Virus protein VP39"/>
    <property type="match status" value="1"/>
</dbReference>
<keyword evidence="9" id="KW-1185">Reference proteome</keyword>
<evidence type="ECO:0000256" key="7">
    <source>
        <dbReference type="RuleBase" id="RU361257"/>
    </source>
</evidence>
<gene>
    <name evidence="8" type="ORF">BUFA31_23430</name>
</gene>
<protein>
    <recommendedName>
        <fullName evidence="2 7">Site-specific DNA-methyltransferase (adenine-specific)</fullName>
        <ecNumber evidence="2 7">2.1.1.72</ecNumber>
    </recommendedName>
</protein>
<dbReference type="RefSeq" id="WP_119214543.1">
    <property type="nucleotide sequence ID" value="NZ_BLYJ01000037.1"/>
</dbReference>
<keyword evidence="3 7" id="KW-0489">Methyltransferase</keyword>
<name>A0ABQ1E2I5_9FIRM</name>
<evidence type="ECO:0000256" key="1">
    <source>
        <dbReference type="ARBA" id="ARBA00006594"/>
    </source>
</evidence>
<dbReference type="NCBIfam" id="TIGR00571">
    <property type="entry name" value="dam"/>
    <property type="match status" value="1"/>
</dbReference>
<dbReference type="PANTHER" id="PTHR30481:SF3">
    <property type="entry name" value="DNA ADENINE METHYLASE"/>
    <property type="match status" value="1"/>
</dbReference>
<dbReference type="SUPFAM" id="SSF53335">
    <property type="entry name" value="S-adenosyl-L-methionine-dependent methyltransferases"/>
    <property type="match status" value="1"/>
</dbReference>
<dbReference type="InterPro" id="IPR023095">
    <property type="entry name" value="Ade_MeTrfase_dom_2"/>
</dbReference>
<evidence type="ECO:0000256" key="3">
    <source>
        <dbReference type="ARBA" id="ARBA00022603"/>
    </source>
</evidence>
<dbReference type="Gene3D" id="1.10.1020.10">
    <property type="entry name" value="Adenine-specific Methyltransferase, Domain 2"/>
    <property type="match status" value="1"/>
</dbReference>
<dbReference type="EMBL" id="BLYJ01000037">
    <property type="protein sequence ID" value="GFO89179.1"/>
    <property type="molecule type" value="Genomic_DNA"/>
</dbReference>
<dbReference type="PROSITE" id="PS00092">
    <property type="entry name" value="N6_MTASE"/>
    <property type="match status" value="1"/>
</dbReference>
<comment type="caution">
    <text evidence="8">The sequence shown here is derived from an EMBL/GenBank/DDBJ whole genome shotgun (WGS) entry which is preliminary data.</text>
</comment>
<comment type="similarity">
    <text evidence="1 7">Belongs to the N(4)/N(6)-methyltransferase family.</text>
</comment>
<dbReference type="PANTHER" id="PTHR30481">
    <property type="entry name" value="DNA ADENINE METHYLASE"/>
    <property type="match status" value="1"/>
</dbReference>
<dbReference type="GO" id="GO:0008168">
    <property type="term" value="F:methyltransferase activity"/>
    <property type="evidence" value="ECO:0007669"/>
    <property type="project" value="UniProtKB-KW"/>
</dbReference>
<organism evidence="8 9">
    <name type="scientific">Butyricicoccus faecihominis</name>
    <dbReference type="NCBI Taxonomy" id="1712515"/>
    <lineage>
        <taxon>Bacteria</taxon>
        <taxon>Bacillati</taxon>
        <taxon>Bacillota</taxon>
        <taxon>Clostridia</taxon>
        <taxon>Eubacteriales</taxon>
        <taxon>Butyricicoccaceae</taxon>
        <taxon>Butyricicoccus</taxon>
    </lineage>
</organism>
<reference evidence="8 9" key="1">
    <citation type="submission" date="2020-06" db="EMBL/GenBank/DDBJ databases">
        <title>Characterization of fructooligosaccharide metabolism and fructooligosaccharide-degrading enzymes in human commensal butyrate producers.</title>
        <authorList>
            <person name="Tanno H."/>
            <person name="Fujii T."/>
            <person name="Hirano K."/>
            <person name="Maeno S."/>
            <person name="Tonozuka T."/>
            <person name="Sakamoto M."/>
            <person name="Ohkuma M."/>
            <person name="Tochio T."/>
            <person name="Endo A."/>
        </authorList>
    </citation>
    <scope>NUCLEOTIDE SEQUENCE [LARGE SCALE GENOMIC DNA]</scope>
    <source>
        <strain evidence="8 9">JCM 31056</strain>
    </source>
</reference>